<proteinExistence type="predicted"/>
<keyword evidence="1" id="KW-1133">Transmembrane helix</keyword>
<evidence type="ECO:0000256" key="1">
    <source>
        <dbReference type="SAM" id="Phobius"/>
    </source>
</evidence>
<sequence length="246" mass="25233">MTGSSTQPRSRTPLVVGIIAAIACLGLALLVVVGLVVGGVLYTSGHTDQEVPAGSGTSTGDLVLPPEVGQDEPYLELSTAADGPVVDVYIDFLCPHCATFHDAQGADLQQLAEDGEITLRVHPRPMLDPNSSPAGYSSRAANAAICAYAGNADPAAWFAAETALFDSQPGESGLTDEELTDLVGEATGADVSSCVTEGIYIPWVQDVVEPEARQSTEGTPTVLIDGETFTGDVSEAGSLKTAVEAG</sequence>
<comment type="caution">
    <text evidence="3">The sequence shown here is derived from an EMBL/GenBank/DDBJ whole genome shotgun (WGS) entry which is preliminary data.</text>
</comment>
<evidence type="ECO:0000313" key="4">
    <source>
        <dbReference type="Proteomes" id="UP001595937"/>
    </source>
</evidence>
<feature type="transmembrane region" description="Helical" evidence="1">
    <location>
        <begin position="12"/>
        <end position="42"/>
    </location>
</feature>
<gene>
    <name evidence="3" type="ORF">ACFPK8_11115</name>
</gene>
<reference evidence="4" key="1">
    <citation type="journal article" date="2019" name="Int. J. Syst. Evol. Microbiol.">
        <title>The Global Catalogue of Microorganisms (GCM) 10K type strain sequencing project: providing services to taxonomists for standard genome sequencing and annotation.</title>
        <authorList>
            <consortium name="The Broad Institute Genomics Platform"/>
            <consortium name="The Broad Institute Genome Sequencing Center for Infectious Disease"/>
            <person name="Wu L."/>
            <person name="Ma J."/>
        </authorList>
    </citation>
    <scope>NUCLEOTIDE SEQUENCE [LARGE SCALE GENOMIC DNA]</scope>
    <source>
        <strain evidence="4">CGMCC 1.16455</strain>
    </source>
</reference>
<dbReference type="EMBL" id="JBHSLN010000024">
    <property type="protein sequence ID" value="MFC5298061.1"/>
    <property type="molecule type" value="Genomic_DNA"/>
</dbReference>
<dbReference type="Gene3D" id="3.40.30.10">
    <property type="entry name" value="Glutaredoxin"/>
    <property type="match status" value="1"/>
</dbReference>
<dbReference type="SUPFAM" id="SSF52833">
    <property type="entry name" value="Thioredoxin-like"/>
    <property type="match status" value="1"/>
</dbReference>
<keyword evidence="1" id="KW-0472">Membrane</keyword>
<dbReference type="Pfam" id="PF13462">
    <property type="entry name" value="Thioredoxin_4"/>
    <property type="match status" value="1"/>
</dbReference>
<accession>A0ABW0FGJ7</accession>
<protein>
    <submittedName>
        <fullName evidence="3">DsbA family protein</fullName>
    </submittedName>
</protein>
<dbReference type="Proteomes" id="UP001595937">
    <property type="component" value="Unassembled WGS sequence"/>
</dbReference>
<dbReference type="RefSeq" id="WP_343924909.1">
    <property type="nucleotide sequence ID" value="NZ_BAAAIR010000043.1"/>
</dbReference>
<dbReference type="CDD" id="cd02972">
    <property type="entry name" value="DsbA_family"/>
    <property type="match status" value="1"/>
</dbReference>
<name>A0ABW0FGJ7_9MICO</name>
<evidence type="ECO:0000259" key="2">
    <source>
        <dbReference type="Pfam" id="PF13462"/>
    </source>
</evidence>
<organism evidence="3 4">
    <name type="scientific">Brachybacterium tyrofermentans</name>
    <dbReference type="NCBI Taxonomy" id="47848"/>
    <lineage>
        <taxon>Bacteria</taxon>
        <taxon>Bacillati</taxon>
        <taxon>Actinomycetota</taxon>
        <taxon>Actinomycetes</taxon>
        <taxon>Micrococcales</taxon>
        <taxon>Dermabacteraceae</taxon>
        <taxon>Brachybacterium</taxon>
    </lineage>
</organism>
<evidence type="ECO:0000313" key="3">
    <source>
        <dbReference type="EMBL" id="MFC5298061.1"/>
    </source>
</evidence>
<keyword evidence="4" id="KW-1185">Reference proteome</keyword>
<feature type="domain" description="Thioredoxin-like fold" evidence="2">
    <location>
        <begin position="85"/>
        <end position="236"/>
    </location>
</feature>
<dbReference type="InterPro" id="IPR012336">
    <property type="entry name" value="Thioredoxin-like_fold"/>
</dbReference>
<dbReference type="GeneID" id="303298013"/>
<keyword evidence="1" id="KW-0812">Transmembrane</keyword>
<dbReference type="InterPro" id="IPR036249">
    <property type="entry name" value="Thioredoxin-like_sf"/>
</dbReference>